<protein>
    <recommendedName>
        <fullName evidence="8">DUF4982 domain-containing protein</fullName>
    </recommendedName>
</protein>
<dbReference type="PANTHER" id="PTHR42732">
    <property type="entry name" value="BETA-GALACTOSIDASE"/>
    <property type="match status" value="1"/>
</dbReference>
<evidence type="ECO:0000256" key="1">
    <source>
        <dbReference type="ARBA" id="ARBA00007401"/>
    </source>
</evidence>
<dbReference type="GO" id="GO:0016798">
    <property type="term" value="F:hydrolase activity, acting on glycosyl bonds"/>
    <property type="evidence" value="ECO:0007669"/>
    <property type="project" value="UniProtKB-KW"/>
</dbReference>
<proteinExistence type="inferred from homology"/>
<gene>
    <name evidence="6" type="ORF">H9751_07950</name>
</gene>
<dbReference type="Proteomes" id="UP000823858">
    <property type="component" value="Unassembled WGS sequence"/>
</dbReference>
<dbReference type="InterPro" id="IPR013783">
    <property type="entry name" value="Ig-like_fold"/>
</dbReference>
<keyword evidence="3" id="KW-0326">Glycosidase</keyword>
<sequence>MILLMNMVMGAMSRLMTWIVPKPIIDRKTRDAYAQLEVAGYNHTGVRMVADHELHPGRVMVCSEETPKLFMQTWRDTQDAPWALGNVVWTGWDYLGEGAVAAARYNDHPRMFAPFPALTAGTPVIDITGHRQPQSYAYEIGWGLRDDPYIAVRPLTHVGEKMVASNWRMSDSVRSWTWPGHEGVGATVEVYAQVGATVELSLDGAVVGRATAGDDLCARFTLPYAPGVLEARTETGVDRLATEPDQTLGLDSDRDVLRPNGQDLAFVEVSSPGVDRDIRVTVDGAGSLQGFGSGNPITTQGYTTGVRSTFHGRAVAVVRAGVVPGEIRVTATATGGEVATTVITVEESQ</sequence>
<feature type="domain" description="Glycoside hydrolase family 2" evidence="5">
    <location>
        <begin position="249"/>
        <end position="340"/>
    </location>
</feature>
<comment type="similarity">
    <text evidence="1">Belongs to the glycosyl hydrolase 2 family.</text>
</comment>
<name>A0A9D2QFE2_9CORY</name>
<feature type="domain" description="DUF4982" evidence="4">
    <location>
        <begin position="187"/>
        <end position="233"/>
    </location>
</feature>
<organism evidence="6 7">
    <name type="scientific">Candidatus Corynebacterium faecigallinarum</name>
    <dbReference type="NCBI Taxonomy" id="2838528"/>
    <lineage>
        <taxon>Bacteria</taxon>
        <taxon>Bacillati</taxon>
        <taxon>Actinomycetota</taxon>
        <taxon>Actinomycetes</taxon>
        <taxon>Mycobacteriales</taxon>
        <taxon>Corynebacteriaceae</taxon>
        <taxon>Corynebacterium</taxon>
    </lineage>
</organism>
<keyword evidence="2" id="KW-0378">Hydrolase</keyword>
<dbReference type="InterPro" id="IPR040605">
    <property type="entry name" value="Glyco_hydro2_dom5"/>
</dbReference>
<evidence type="ECO:0000256" key="2">
    <source>
        <dbReference type="ARBA" id="ARBA00022801"/>
    </source>
</evidence>
<dbReference type="Pfam" id="PF16355">
    <property type="entry name" value="DUF4982"/>
    <property type="match status" value="1"/>
</dbReference>
<comment type="caution">
    <text evidence="6">The sequence shown here is derived from an EMBL/GenBank/DDBJ whole genome shotgun (WGS) entry which is preliminary data.</text>
</comment>
<dbReference type="AlphaFoldDB" id="A0A9D2QFE2"/>
<evidence type="ECO:0008006" key="8">
    <source>
        <dbReference type="Google" id="ProtNLM"/>
    </source>
</evidence>
<evidence type="ECO:0000313" key="6">
    <source>
        <dbReference type="EMBL" id="HJC85461.1"/>
    </source>
</evidence>
<evidence type="ECO:0000313" key="7">
    <source>
        <dbReference type="Proteomes" id="UP000823858"/>
    </source>
</evidence>
<reference evidence="6" key="1">
    <citation type="journal article" date="2021" name="PeerJ">
        <title>Extensive microbial diversity within the chicken gut microbiome revealed by metagenomics and culture.</title>
        <authorList>
            <person name="Gilroy R."/>
            <person name="Ravi A."/>
            <person name="Getino M."/>
            <person name="Pursley I."/>
            <person name="Horton D.L."/>
            <person name="Alikhan N.F."/>
            <person name="Baker D."/>
            <person name="Gharbi K."/>
            <person name="Hall N."/>
            <person name="Watson M."/>
            <person name="Adriaenssens E.M."/>
            <person name="Foster-Nyarko E."/>
            <person name="Jarju S."/>
            <person name="Secka A."/>
            <person name="Antonio M."/>
            <person name="Oren A."/>
            <person name="Chaudhuri R.R."/>
            <person name="La Ragione R."/>
            <person name="Hildebrand F."/>
            <person name="Pallen M.J."/>
        </authorList>
    </citation>
    <scope>NUCLEOTIDE SEQUENCE</scope>
    <source>
        <strain evidence="6">ChiHjej13B12-4958</strain>
    </source>
</reference>
<dbReference type="Pfam" id="PF18565">
    <property type="entry name" value="Glyco_hydro2_C5"/>
    <property type="match status" value="1"/>
</dbReference>
<dbReference type="PANTHER" id="PTHR42732:SF1">
    <property type="entry name" value="BETA-MANNOSIDASE"/>
    <property type="match status" value="1"/>
</dbReference>
<reference evidence="6" key="2">
    <citation type="submission" date="2021-04" db="EMBL/GenBank/DDBJ databases">
        <authorList>
            <person name="Gilroy R."/>
        </authorList>
    </citation>
    <scope>NUCLEOTIDE SEQUENCE</scope>
    <source>
        <strain evidence="6">ChiHjej13B12-4958</strain>
    </source>
</reference>
<evidence type="ECO:0000259" key="5">
    <source>
        <dbReference type="Pfam" id="PF18565"/>
    </source>
</evidence>
<evidence type="ECO:0000256" key="3">
    <source>
        <dbReference type="ARBA" id="ARBA00023295"/>
    </source>
</evidence>
<evidence type="ECO:0000259" key="4">
    <source>
        <dbReference type="Pfam" id="PF16355"/>
    </source>
</evidence>
<dbReference type="Gene3D" id="3.20.20.80">
    <property type="entry name" value="Glycosidases"/>
    <property type="match status" value="1"/>
</dbReference>
<dbReference type="Gene3D" id="2.60.40.10">
    <property type="entry name" value="Immunoglobulins"/>
    <property type="match status" value="2"/>
</dbReference>
<dbReference type="GO" id="GO:0005975">
    <property type="term" value="P:carbohydrate metabolic process"/>
    <property type="evidence" value="ECO:0007669"/>
    <property type="project" value="UniProtKB-ARBA"/>
</dbReference>
<dbReference type="InterPro" id="IPR032311">
    <property type="entry name" value="DUF4982"/>
</dbReference>
<dbReference type="EMBL" id="DWVP01000019">
    <property type="protein sequence ID" value="HJC85461.1"/>
    <property type="molecule type" value="Genomic_DNA"/>
</dbReference>
<accession>A0A9D2QFE2</accession>
<dbReference type="InterPro" id="IPR051913">
    <property type="entry name" value="GH2_Domain-Containing"/>
</dbReference>